<proteinExistence type="predicted"/>
<dbReference type="Proteomes" id="UP001234989">
    <property type="component" value="Chromosome 7"/>
</dbReference>
<organism evidence="1 2">
    <name type="scientific">Solanum verrucosum</name>
    <dbReference type="NCBI Taxonomy" id="315347"/>
    <lineage>
        <taxon>Eukaryota</taxon>
        <taxon>Viridiplantae</taxon>
        <taxon>Streptophyta</taxon>
        <taxon>Embryophyta</taxon>
        <taxon>Tracheophyta</taxon>
        <taxon>Spermatophyta</taxon>
        <taxon>Magnoliopsida</taxon>
        <taxon>eudicotyledons</taxon>
        <taxon>Gunneridae</taxon>
        <taxon>Pentapetalae</taxon>
        <taxon>asterids</taxon>
        <taxon>lamiids</taxon>
        <taxon>Solanales</taxon>
        <taxon>Solanaceae</taxon>
        <taxon>Solanoideae</taxon>
        <taxon>Solaneae</taxon>
        <taxon>Solanum</taxon>
    </lineage>
</organism>
<sequence length="97" mass="11239">MMAQSNREVVVSVNPNVGRAETRVRNFARMNPLEFHGSTVEEDPQESIDEVYKEEIVVDAGPLDWEKSKVVFLDRFFPLVMRETKVLEFINLRQGNI</sequence>
<name>A0AAF0TY64_SOLVR</name>
<evidence type="ECO:0000313" key="1">
    <source>
        <dbReference type="EMBL" id="WMV37131.1"/>
    </source>
</evidence>
<accession>A0AAF0TY64</accession>
<dbReference type="AlphaFoldDB" id="A0AAF0TY64"/>
<dbReference type="EMBL" id="CP133618">
    <property type="protein sequence ID" value="WMV37131.1"/>
    <property type="molecule type" value="Genomic_DNA"/>
</dbReference>
<gene>
    <name evidence="1" type="ORF">MTR67_030516</name>
</gene>
<protein>
    <submittedName>
        <fullName evidence="1">Uncharacterized protein</fullName>
    </submittedName>
</protein>
<keyword evidence="2" id="KW-1185">Reference proteome</keyword>
<reference evidence="1" key="1">
    <citation type="submission" date="2023-08" db="EMBL/GenBank/DDBJ databases">
        <title>A de novo genome assembly of Solanum verrucosum Schlechtendal, a Mexican diploid species geographically isolated from the other diploid A-genome species in potato relatives.</title>
        <authorList>
            <person name="Hosaka K."/>
        </authorList>
    </citation>
    <scope>NUCLEOTIDE SEQUENCE</scope>
    <source>
        <tissue evidence="1">Young leaves</tissue>
    </source>
</reference>
<evidence type="ECO:0000313" key="2">
    <source>
        <dbReference type="Proteomes" id="UP001234989"/>
    </source>
</evidence>